<dbReference type="SUPFAM" id="SSF53448">
    <property type="entry name" value="Nucleotide-diphospho-sugar transferases"/>
    <property type="match status" value="1"/>
</dbReference>
<dbReference type="GO" id="GO:0000030">
    <property type="term" value="F:mannosyltransferase activity"/>
    <property type="evidence" value="ECO:0007669"/>
    <property type="project" value="TreeGrafter"/>
</dbReference>
<keyword evidence="1 2" id="KW-0808">Transferase</keyword>
<dbReference type="InterPro" id="IPR051706">
    <property type="entry name" value="Glycosyltransferase_domain"/>
</dbReference>
<dbReference type="Proteomes" id="UP001058682">
    <property type="component" value="Chromosome"/>
</dbReference>
<evidence type="ECO:0000256" key="1">
    <source>
        <dbReference type="ARBA" id="ARBA00022679"/>
    </source>
</evidence>
<dbReference type="InterPro" id="IPR007577">
    <property type="entry name" value="GlycoTrfase_DXD_sugar-bd_CS"/>
</dbReference>
<proteinExistence type="predicted"/>
<dbReference type="GO" id="GO:0016020">
    <property type="term" value="C:membrane"/>
    <property type="evidence" value="ECO:0007669"/>
    <property type="project" value="GOC"/>
</dbReference>
<dbReference type="InterPro" id="IPR029044">
    <property type="entry name" value="Nucleotide-diphossugar_trans"/>
</dbReference>
<reference evidence="2" key="1">
    <citation type="submission" date="2019-04" db="EMBL/GenBank/DDBJ databases">
        <title>Whole genome sequencing of oral phylogroup 2 treponemes.</title>
        <authorList>
            <person name="Chan Y."/>
            <person name="Zeng H.H."/>
            <person name="Yu X.L."/>
            <person name="Leung W.K."/>
            <person name="Watt R.M."/>
        </authorList>
    </citation>
    <scope>NUCLEOTIDE SEQUENCE</scope>
    <source>
        <strain evidence="2">OMZ 835</strain>
    </source>
</reference>
<organism evidence="2 3">
    <name type="scientific">Treponema putidum</name>
    <dbReference type="NCBI Taxonomy" id="221027"/>
    <lineage>
        <taxon>Bacteria</taxon>
        <taxon>Pseudomonadati</taxon>
        <taxon>Spirochaetota</taxon>
        <taxon>Spirochaetia</taxon>
        <taxon>Spirochaetales</taxon>
        <taxon>Treponemataceae</taxon>
        <taxon>Treponema</taxon>
    </lineage>
</organism>
<sequence length="266" mass="30881">MIPKVIHYCWFGENPLPETALRCIESWKKYCPDYEIKEWNEKNYDVNKITYTAQAYQAKKYAFVSDYARFDILYQYGGVYFDTDVEVIKPIDKIIERGAFFGMETSGTVNPGLGIAASEKDLLYAEILNSYEKSSFFKSNGKPDLTTIVERVTDILYKHGFLKENKIQLIKNINIYPIDYFNPKDPRTGIIGITPNTYAIHHFDASWTIPLRKKYIKYSRFLIPKIGYILTNIILSPVRIICIFKEVGFMGAIKKLLAVIRNRNMV</sequence>
<dbReference type="EMBL" id="CP038804">
    <property type="protein sequence ID" value="UTY33233.1"/>
    <property type="molecule type" value="Genomic_DNA"/>
</dbReference>
<dbReference type="PANTHER" id="PTHR32385">
    <property type="entry name" value="MANNOSYL PHOSPHORYLINOSITOL CERAMIDE SYNTHASE"/>
    <property type="match status" value="1"/>
</dbReference>
<accession>A0AAE9MU21</accession>
<gene>
    <name evidence="2" type="ORF">E4N74_03820</name>
</gene>
<name>A0AAE9MU21_9SPIR</name>
<dbReference type="AlphaFoldDB" id="A0AAE9MU21"/>
<dbReference type="KEGG" id="tpk:JO40_09955"/>
<evidence type="ECO:0000313" key="3">
    <source>
        <dbReference type="Proteomes" id="UP001058682"/>
    </source>
</evidence>
<dbReference type="Pfam" id="PF04488">
    <property type="entry name" value="Gly_transf_sug"/>
    <property type="match status" value="1"/>
</dbReference>
<dbReference type="PANTHER" id="PTHR32385:SF15">
    <property type="entry name" value="INOSITOL PHOSPHOCERAMIDE MANNOSYLTRANSFERASE 1"/>
    <property type="match status" value="1"/>
</dbReference>
<dbReference type="GO" id="GO:0051999">
    <property type="term" value="P:mannosyl-inositol phosphorylceramide biosynthetic process"/>
    <property type="evidence" value="ECO:0007669"/>
    <property type="project" value="TreeGrafter"/>
</dbReference>
<protein>
    <submittedName>
        <fullName evidence="2">Glycosyl transferase</fullName>
    </submittedName>
</protein>
<evidence type="ECO:0000313" key="2">
    <source>
        <dbReference type="EMBL" id="UTY33233.1"/>
    </source>
</evidence>
<dbReference type="RefSeq" id="WP_044979116.1">
    <property type="nucleotide sequence ID" value="NZ_CP009228.1"/>
</dbReference>
<dbReference type="Gene3D" id="3.90.550.20">
    <property type="match status" value="1"/>
</dbReference>